<feature type="chain" id="PRO_5047264082" evidence="1">
    <location>
        <begin position="35"/>
        <end position="441"/>
    </location>
</feature>
<evidence type="ECO:0000313" key="3">
    <source>
        <dbReference type="Proteomes" id="UP001595798"/>
    </source>
</evidence>
<dbReference type="RefSeq" id="WP_379889732.1">
    <property type="nucleotide sequence ID" value="NZ_JBHSDI010000061.1"/>
</dbReference>
<keyword evidence="1" id="KW-0732">Signal</keyword>
<dbReference type="Proteomes" id="UP001595798">
    <property type="component" value="Unassembled WGS sequence"/>
</dbReference>
<sequence>MAQQSKITSRPMTKALGTASILSMAIAGASVANAIQTDFGVTYQADAFYVDGDAYGNDGSGNGLANLLRLKADFKDENTGVSLHTSIQLAGDTWTGDTRDDAGPGYSSQGNESVTLDTGYVQIPVGGNLIRAGRQAASWNNCLLVCDDRRDRISFLAPTSIGTWVALYDRRLDVLGTPNGVFDSNDSGDMFSGGLITRLGGMNVGLLYVHFFKNSEDAIYPFQNVHIFSPYISGSITDGVNFATGMNYVWGNEDSDGDSPFGDGTVSGLDFGAGYSGYARLHGNAGMLDWGVQYVGAIDGGLVDPGFDTYSSLLNSNPASTQNPTSLASMGRGFGMEEYDEHLVIGKLGFNVTPKLKLTGAVGWFSADIGQMDVDDTSMIYDISANYQVNDAVSTVASLGIMTENEAGVSGGGNNMYTTGAATDFDDEDLMAANVGLRVKF</sequence>
<accession>A0ABV8QN46</accession>
<organism evidence="2 3">
    <name type="scientific">Marinobacter lacisalsi</name>
    <dbReference type="NCBI Taxonomy" id="475979"/>
    <lineage>
        <taxon>Bacteria</taxon>
        <taxon>Pseudomonadati</taxon>
        <taxon>Pseudomonadota</taxon>
        <taxon>Gammaproteobacteria</taxon>
        <taxon>Pseudomonadales</taxon>
        <taxon>Marinobacteraceae</taxon>
        <taxon>Marinobacter</taxon>
    </lineage>
</organism>
<reference evidence="3" key="1">
    <citation type="journal article" date="2019" name="Int. J. Syst. Evol. Microbiol.">
        <title>The Global Catalogue of Microorganisms (GCM) 10K type strain sequencing project: providing services to taxonomists for standard genome sequencing and annotation.</title>
        <authorList>
            <consortium name="The Broad Institute Genomics Platform"/>
            <consortium name="The Broad Institute Genome Sequencing Center for Infectious Disease"/>
            <person name="Wu L."/>
            <person name="Ma J."/>
        </authorList>
    </citation>
    <scope>NUCLEOTIDE SEQUENCE [LARGE SCALE GENOMIC DNA]</scope>
    <source>
        <strain evidence="3">CECT 7297</strain>
    </source>
</reference>
<protein>
    <submittedName>
        <fullName evidence="2">Uncharacterized protein</fullName>
    </submittedName>
</protein>
<dbReference type="EMBL" id="JBHSDI010000061">
    <property type="protein sequence ID" value="MFC4260818.1"/>
    <property type="molecule type" value="Genomic_DNA"/>
</dbReference>
<gene>
    <name evidence="2" type="ORF">ACFOZ5_17510</name>
</gene>
<name>A0ABV8QN46_9GAMM</name>
<evidence type="ECO:0000313" key="2">
    <source>
        <dbReference type="EMBL" id="MFC4260818.1"/>
    </source>
</evidence>
<keyword evidence="3" id="KW-1185">Reference proteome</keyword>
<feature type="signal peptide" evidence="1">
    <location>
        <begin position="1"/>
        <end position="34"/>
    </location>
</feature>
<proteinExistence type="predicted"/>
<comment type="caution">
    <text evidence="2">The sequence shown here is derived from an EMBL/GenBank/DDBJ whole genome shotgun (WGS) entry which is preliminary data.</text>
</comment>
<evidence type="ECO:0000256" key="1">
    <source>
        <dbReference type="SAM" id="SignalP"/>
    </source>
</evidence>